<evidence type="ECO:0000313" key="3">
    <source>
        <dbReference type="Proteomes" id="UP000256486"/>
    </source>
</evidence>
<sequence>MCIAGVLDTLLGGVDSVRRVDECTDGVDAAFGGFVEEFAGNANGRLWVEFLICHADQINRIHTAIATPDPAPPDPHTPPWAVRA</sequence>
<proteinExistence type="predicted"/>
<dbReference type="AlphaFoldDB" id="A0A3E0VAQ1"/>
<keyword evidence="3" id="KW-1185">Reference proteome</keyword>
<feature type="compositionally biased region" description="Pro residues" evidence="1">
    <location>
        <begin position="69"/>
        <end position="78"/>
    </location>
</feature>
<accession>A0A3E0VAQ1</accession>
<evidence type="ECO:0000256" key="1">
    <source>
        <dbReference type="SAM" id="MobiDB-lite"/>
    </source>
</evidence>
<feature type="region of interest" description="Disordered" evidence="1">
    <location>
        <begin position="65"/>
        <end position="84"/>
    </location>
</feature>
<dbReference type="EMBL" id="NBWZ01000002">
    <property type="protein sequence ID" value="RFA06420.1"/>
    <property type="molecule type" value="Genomic_DNA"/>
</dbReference>
<reference evidence="2 3" key="1">
    <citation type="submission" date="2017-04" db="EMBL/GenBank/DDBJ databases">
        <title>Comparative genome analysis of Subtercola boreus.</title>
        <authorList>
            <person name="Cho Y.-J."/>
            <person name="Cho A."/>
            <person name="Kim O.-S."/>
            <person name="Lee J.-I."/>
        </authorList>
    </citation>
    <scope>NUCLEOTIDE SEQUENCE [LARGE SCALE GENOMIC DNA]</scope>
    <source>
        <strain evidence="2 3">K300</strain>
    </source>
</reference>
<comment type="caution">
    <text evidence="2">The sequence shown here is derived from an EMBL/GenBank/DDBJ whole genome shotgun (WGS) entry which is preliminary data.</text>
</comment>
<name>A0A3E0VAQ1_9MICO</name>
<organism evidence="2 3">
    <name type="scientific">Subtercola boreus</name>
    <dbReference type="NCBI Taxonomy" id="120213"/>
    <lineage>
        <taxon>Bacteria</taxon>
        <taxon>Bacillati</taxon>
        <taxon>Actinomycetota</taxon>
        <taxon>Actinomycetes</taxon>
        <taxon>Micrococcales</taxon>
        <taxon>Microbacteriaceae</taxon>
        <taxon>Subtercola</taxon>
    </lineage>
</organism>
<evidence type="ECO:0000313" key="2">
    <source>
        <dbReference type="EMBL" id="RFA06420.1"/>
    </source>
</evidence>
<gene>
    <name evidence="2" type="ORF">B7R54_18735</name>
</gene>
<dbReference type="Proteomes" id="UP000256486">
    <property type="component" value="Unassembled WGS sequence"/>
</dbReference>
<protein>
    <submittedName>
        <fullName evidence="2">Uncharacterized protein</fullName>
    </submittedName>
</protein>